<proteinExistence type="predicted"/>
<dbReference type="Gene3D" id="1.20.120.1020">
    <property type="entry name" value="Prion-inhibition and propagation, HeLo domain"/>
    <property type="match status" value="1"/>
</dbReference>
<dbReference type="PROSITE" id="PS50011">
    <property type="entry name" value="PROTEIN_KINASE_DOM"/>
    <property type="match status" value="1"/>
</dbReference>
<feature type="domain" description="Protein kinase" evidence="1">
    <location>
        <begin position="265"/>
        <end position="593"/>
    </location>
</feature>
<reference evidence="2" key="1">
    <citation type="submission" date="2021-03" db="EMBL/GenBank/DDBJ databases">
        <authorList>
            <person name="Tagirdzhanova G."/>
        </authorList>
    </citation>
    <scope>NUCLEOTIDE SEQUENCE</scope>
</reference>
<name>A0A8H3EWZ3_9LECA</name>
<dbReference type="InterPro" id="IPR029498">
    <property type="entry name" value="HeLo_dom"/>
</dbReference>
<dbReference type="EMBL" id="CAJPDR010000061">
    <property type="protein sequence ID" value="CAF9913323.1"/>
    <property type="molecule type" value="Genomic_DNA"/>
</dbReference>
<dbReference type="Gene3D" id="1.10.510.10">
    <property type="entry name" value="Transferase(Phosphotransferase) domain 1"/>
    <property type="match status" value="1"/>
</dbReference>
<evidence type="ECO:0000313" key="3">
    <source>
        <dbReference type="Proteomes" id="UP000664203"/>
    </source>
</evidence>
<protein>
    <recommendedName>
        <fullName evidence="1">Protein kinase domain-containing protein</fullName>
    </recommendedName>
</protein>
<accession>A0A8H3EWZ3</accession>
<organism evidence="2 3">
    <name type="scientific">Alectoria fallacina</name>
    <dbReference type="NCBI Taxonomy" id="1903189"/>
    <lineage>
        <taxon>Eukaryota</taxon>
        <taxon>Fungi</taxon>
        <taxon>Dikarya</taxon>
        <taxon>Ascomycota</taxon>
        <taxon>Pezizomycotina</taxon>
        <taxon>Lecanoromycetes</taxon>
        <taxon>OSLEUM clade</taxon>
        <taxon>Lecanoromycetidae</taxon>
        <taxon>Lecanorales</taxon>
        <taxon>Lecanorineae</taxon>
        <taxon>Parmeliaceae</taxon>
        <taxon>Alectoria</taxon>
    </lineage>
</organism>
<comment type="caution">
    <text evidence="2">The sequence shown here is derived from an EMBL/GenBank/DDBJ whole genome shotgun (WGS) entry which is preliminary data.</text>
</comment>
<keyword evidence="3" id="KW-1185">Reference proteome</keyword>
<gene>
    <name evidence="2" type="ORF">ALECFALPRED_008751</name>
</gene>
<dbReference type="GO" id="GO:0004672">
    <property type="term" value="F:protein kinase activity"/>
    <property type="evidence" value="ECO:0007669"/>
    <property type="project" value="InterPro"/>
</dbReference>
<dbReference type="InterPro" id="IPR011009">
    <property type="entry name" value="Kinase-like_dom_sf"/>
</dbReference>
<dbReference type="PANTHER" id="PTHR37542">
    <property type="entry name" value="HELO DOMAIN-CONTAINING PROTEIN-RELATED"/>
    <property type="match status" value="1"/>
</dbReference>
<evidence type="ECO:0000259" key="1">
    <source>
        <dbReference type="PROSITE" id="PS50011"/>
    </source>
</evidence>
<dbReference type="OrthoDB" id="1911848at2759"/>
<dbReference type="Proteomes" id="UP000664203">
    <property type="component" value="Unassembled WGS sequence"/>
</dbReference>
<dbReference type="PANTHER" id="PTHR37542:SF1">
    <property type="entry name" value="PRION-INHIBITION AND PROPAGATION HELO DOMAIN-CONTAINING PROTEIN"/>
    <property type="match status" value="1"/>
</dbReference>
<dbReference type="Pfam" id="PF24476">
    <property type="entry name" value="DUF7580"/>
    <property type="match status" value="1"/>
</dbReference>
<evidence type="ECO:0000313" key="2">
    <source>
        <dbReference type="EMBL" id="CAF9913323.1"/>
    </source>
</evidence>
<dbReference type="GO" id="GO:0005524">
    <property type="term" value="F:ATP binding"/>
    <property type="evidence" value="ECO:0007669"/>
    <property type="project" value="InterPro"/>
</dbReference>
<dbReference type="InterPro" id="IPR000719">
    <property type="entry name" value="Prot_kinase_dom"/>
</dbReference>
<dbReference type="Pfam" id="PF14479">
    <property type="entry name" value="HeLo"/>
    <property type="match status" value="1"/>
</dbReference>
<dbReference type="InterPro" id="IPR038305">
    <property type="entry name" value="HeLo_sf"/>
</dbReference>
<sequence length="609" mass="69897">MTDPVSLTLGIAGVVGSVIQTYNAVMSAYDLYLEVKDVPSEYEDLRMGLLLEHQRLELWGGHVLAEYFDERNRSKLSQKHITTWKTMEWIFSRISEAFIENNQILDDYGQQIGLPAQGDSSGDKKAFPLHKSPYAEVASVSELIDRLSLSAKSSPSKHKLSNYTRRVKFVLTKQKKMRDLVMQLSHWNNGLDQLTSRLDQDSSRRRLRTFFSTSDTTQLRHLEAAADLLDHRDIQLMAAARIVVEQGYLSEQPNCPPELALSPPYSEGQCIGTSPSNGYRLEMDQLQWQEKPYATDQVRAMARYGEESVIVDWRCCQDDSWRQTHPKAFRRRTENLTRILNSDLKPLSLSILHCVGYLDQSHNVTGYAFRLPSGAQPGQKPFTLYNLLKRVERPNQHKDIPDLGERFELAKALVTTVFNIHNIGWVHKNIQPKNILFWPKLDGGDEPDLSKPYLMGFDISRPNQPGEVSEKPLSHFEDDVYRHPHYKGMYARSFQPSFDIYSLGVILYEIGLWRNVAYQGSSKSNNSRRPALPTHNSDPQLVEKMVEHGTIMAMKQYTGMRYRDAVRSCLSRDFDNLWEREAGDQQRQLQAHLEQFQTLVVDKLAVCNA</sequence>
<dbReference type="AlphaFoldDB" id="A0A8H3EWZ3"/>
<dbReference type="SUPFAM" id="SSF56112">
    <property type="entry name" value="Protein kinase-like (PK-like)"/>
    <property type="match status" value="1"/>
</dbReference>
<dbReference type="InterPro" id="IPR056002">
    <property type="entry name" value="DUF7580"/>
</dbReference>